<organism evidence="4 5">
    <name type="scientific">Adineta steineri</name>
    <dbReference type="NCBI Taxonomy" id="433720"/>
    <lineage>
        <taxon>Eukaryota</taxon>
        <taxon>Metazoa</taxon>
        <taxon>Spiralia</taxon>
        <taxon>Gnathifera</taxon>
        <taxon>Rotifera</taxon>
        <taxon>Eurotatoria</taxon>
        <taxon>Bdelloidea</taxon>
        <taxon>Adinetida</taxon>
        <taxon>Adinetidae</taxon>
        <taxon>Adineta</taxon>
    </lineage>
</organism>
<comment type="caution">
    <text evidence="4">The sequence shown here is derived from an EMBL/GenBank/DDBJ whole genome shotgun (WGS) entry which is preliminary data.</text>
</comment>
<evidence type="ECO:0000256" key="2">
    <source>
        <dbReference type="RuleBase" id="RU366025"/>
    </source>
</evidence>
<dbReference type="PROSITE" id="PS00972">
    <property type="entry name" value="USP_1"/>
    <property type="match status" value="1"/>
</dbReference>
<keyword evidence="2" id="KW-0645">Protease</keyword>
<comment type="similarity">
    <text evidence="2">Belongs to the peptidase C19 family.</text>
</comment>
<dbReference type="PROSITE" id="PS00973">
    <property type="entry name" value="USP_2"/>
    <property type="match status" value="1"/>
</dbReference>
<evidence type="ECO:0000259" key="3">
    <source>
        <dbReference type="PROSITE" id="PS50235"/>
    </source>
</evidence>
<name>A0A814IHM2_9BILA</name>
<dbReference type="AlphaFoldDB" id="A0A814IHM2"/>
<dbReference type="InterPro" id="IPR050185">
    <property type="entry name" value="Ub_carboxyl-term_hydrolase"/>
</dbReference>
<dbReference type="InterPro" id="IPR001394">
    <property type="entry name" value="Peptidase_C19_UCH"/>
</dbReference>
<dbReference type="GO" id="GO:0016579">
    <property type="term" value="P:protein deubiquitination"/>
    <property type="evidence" value="ECO:0007669"/>
    <property type="project" value="InterPro"/>
</dbReference>
<dbReference type="Gene3D" id="3.90.70.10">
    <property type="entry name" value="Cysteine proteinases"/>
    <property type="match status" value="2"/>
</dbReference>
<dbReference type="SUPFAM" id="SSF54001">
    <property type="entry name" value="Cysteine proteinases"/>
    <property type="match status" value="1"/>
</dbReference>
<evidence type="ECO:0000313" key="5">
    <source>
        <dbReference type="Proteomes" id="UP000663860"/>
    </source>
</evidence>
<dbReference type="GO" id="GO:0004843">
    <property type="term" value="F:cysteine-type deubiquitinase activity"/>
    <property type="evidence" value="ECO:0007669"/>
    <property type="project" value="UniProtKB-UniRule"/>
</dbReference>
<dbReference type="InterPro" id="IPR028889">
    <property type="entry name" value="USP"/>
</dbReference>
<keyword evidence="2" id="KW-0378">Hydrolase</keyword>
<dbReference type="Pfam" id="PF00443">
    <property type="entry name" value="UCH"/>
    <property type="match status" value="1"/>
</dbReference>
<dbReference type="PANTHER" id="PTHR21646">
    <property type="entry name" value="UBIQUITIN CARBOXYL-TERMINAL HYDROLASE"/>
    <property type="match status" value="1"/>
</dbReference>
<accession>A0A814IHM2</accession>
<dbReference type="Proteomes" id="UP000663860">
    <property type="component" value="Unassembled WGS sequence"/>
</dbReference>
<dbReference type="GO" id="GO:0006508">
    <property type="term" value="P:proteolysis"/>
    <property type="evidence" value="ECO:0007669"/>
    <property type="project" value="UniProtKB-KW"/>
</dbReference>
<reference evidence="4" key="1">
    <citation type="submission" date="2021-02" db="EMBL/GenBank/DDBJ databases">
        <authorList>
            <person name="Nowell W R."/>
        </authorList>
    </citation>
    <scope>NUCLEOTIDE SEQUENCE</scope>
</reference>
<dbReference type="PROSITE" id="PS50235">
    <property type="entry name" value="USP_3"/>
    <property type="match status" value="1"/>
</dbReference>
<dbReference type="InterPro" id="IPR018200">
    <property type="entry name" value="USP_CS"/>
</dbReference>
<evidence type="ECO:0000313" key="4">
    <source>
        <dbReference type="EMBL" id="CAF1024691.1"/>
    </source>
</evidence>
<comment type="catalytic activity">
    <reaction evidence="1 2">
        <text>Thiol-dependent hydrolysis of ester, thioester, amide, peptide and isopeptide bonds formed by the C-terminal Gly of ubiquitin (a 76-residue protein attached to proteins as an intracellular targeting signal).</text>
        <dbReference type="EC" id="3.4.19.12"/>
    </reaction>
</comment>
<dbReference type="EMBL" id="CAJNOE010000186">
    <property type="protein sequence ID" value="CAF1024691.1"/>
    <property type="molecule type" value="Genomic_DNA"/>
</dbReference>
<keyword evidence="2" id="KW-0833">Ubl conjugation pathway</keyword>
<feature type="domain" description="USP" evidence="3">
    <location>
        <begin position="228"/>
        <end position="717"/>
    </location>
</feature>
<dbReference type="EC" id="3.4.19.12" evidence="2"/>
<proteinExistence type="inferred from homology"/>
<sequence length="718" mass="83515">MNRTPPNTYNRSQSAAYFSSEIQYIPLKICQAKHSRSTYTILYILPSETIENLKKKIAYHLRLDLPVNKFHLEIFDEIGYQWQTIDDSNPFITIGQLKLPSNSILNIEYANQTISTDQRSLHSTAIPSNNHELLLQLCKKPMDRTEYRFLTISSFSTLSKLRKQAYQCFNKLSTNKPIYALINDNWTKFNTDMDDIILHDLQFPSNVFISTEPDNDDESYSRVPRGLCGIENLGSTCFMNSVFQCLSNAPEFTKKVLEFTDEVNAPIINEYRKLMEKIWSGKYKSIAPSLLLAHIKDNLPRYDSYRQQDAQEFMSHFLNLIHAEFSTRETFITDLFYGQIQSSVKCLKCNHTEITNESISFIPLPISNYNQKTILYVKVDGEYRRVSISINTSVINISNLIDCFLIQHEPTLIAEEILPIKLVNNNFKESYNIWKSLNEIREEEFAFLQCPKKTLNEKYILCEFFDFSINGSFRPPTVLVCPTQNCSYIHLSDQIDQILGHLCSVTNAPISACHLYWIDSYNKRYKLRTNEKLPYLTRITIEMSAEWIDIYKVYNNINYSRDNSALTSLLAAFFHEEPLDDDYHCLICSKLTKARQKSSLCLPLPQILIIQLKRFTYDIHSNDKIDTHISFPLYELDLKEYLVKNTNNQHENDLSTKYNLVSVSNHTGSLISGHYITYAKNVQDGNWYQFDDKVVKKLNNDNDIVTKNAYLLVYVRTT</sequence>
<gene>
    <name evidence="4" type="ORF">IZO911_LOCUS18920</name>
</gene>
<evidence type="ECO:0000256" key="1">
    <source>
        <dbReference type="ARBA" id="ARBA00000707"/>
    </source>
</evidence>
<keyword evidence="2" id="KW-0788">Thiol protease</keyword>
<protein>
    <recommendedName>
        <fullName evidence="2">Ubiquitin carboxyl-terminal hydrolase</fullName>
        <ecNumber evidence="2">3.4.19.12</ecNumber>
    </recommendedName>
</protein>
<dbReference type="InterPro" id="IPR038765">
    <property type="entry name" value="Papain-like_cys_pep_sf"/>
</dbReference>